<dbReference type="AlphaFoldDB" id="A0A4Y2D0Q6"/>
<name>A0A4Y2D0Q6_ARAVE</name>
<dbReference type="Proteomes" id="UP000499080">
    <property type="component" value="Unassembled WGS sequence"/>
</dbReference>
<reference evidence="1 3" key="1">
    <citation type="journal article" date="2019" name="Sci. Rep.">
        <title>Orb-weaving spider Araneus ventricosus genome elucidates the spidroin gene catalogue.</title>
        <authorList>
            <person name="Kono N."/>
            <person name="Nakamura H."/>
            <person name="Ohtoshi R."/>
            <person name="Moran D.A.P."/>
            <person name="Shinohara A."/>
            <person name="Yoshida Y."/>
            <person name="Fujiwara M."/>
            <person name="Mori M."/>
            <person name="Tomita M."/>
            <person name="Arakawa K."/>
        </authorList>
    </citation>
    <scope>NUCLEOTIDE SEQUENCE [LARGE SCALE GENOMIC DNA]</scope>
</reference>
<organism evidence="1 3">
    <name type="scientific">Araneus ventricosus</name>
    <name type="common">Orbweaver spider</name>
    <name type="synonym">Epeira ventricosa</name>
    <dbReference type="NCBI Taxonomy" id="182803"/>
    <lineage>
        <taxon>Eukaryota</taxon>
        <taxon>Metazoa</taxon>
        <taxon>Ecdysozoa</taxon>
        <taxon>Arthropoda</taxon>
        <taxon>Chelicerata</taxon>
        <taxon>Arachnida</taxon>
        <taxon>Araneae</taxon>
        <taxon>Araneomorphae</taxon>
        <taxon>Entelegynae</taxon>
        <taxon>Araneoidea</taxon>
        <taxon>Araneidae</taxon>
        <taxon>Araneus</taxon>
    </lineage>
</organism>
<keyword evidence="3" id="KW-1185">Reference proteome</keyword>
<proteinExistence type="predicted"/>
<dbReference type="EMBL" id="BGPR01088192">
    <property type="protein sequence ID" value="GBM10274.1"/>
    <property type="molecule type" value="Genomic_DNA"/>
</dbReference>
<protein>
    <submittedName>
        <fullName evidence="1">Uncharacterized protein</fullName>
    </submittedName>
</protein>
<evidence type="ECO:0000313" key="1">
    <source>
        <dbReference type="EMBL" id="GBM10243.1"/>
    </source>
</evidence>
<evidence type="ECO:0000313" key="3">
    <source>
        <dbReference type="Proteomes" id="UP000499080"/>
    </source>
</evidence>
<accession>A0A4Y2D0Q6</accession>
<sequence>MATRTPVSVLELLQRLSLRLPGWFGREGIIQVSVLVSFGTCGSFHANQTQRHLERRLDSRTVPHATRCLPFQTLGDLRADHLFDFGTHVLLLENICKIKSFIFVILLIGLHSRTPQDDFVTISSELWDEEKWECE</sequence>
<evidence type="ECO:0000313" key="2">
    <source>
        <dbReference type="EMBL" id="GBM10274.1"/>
    </source>
</evidence>
<dbReference type="EMBL" id="BGPR01088181">
    <property type="protein sequence ID" value="GBM10243.1"/>
    <property type="molecule type" value="Genomic_DNA"/>
</dbReference>
<comment type="caution">
    <text evidence="1">The sequence shown here is derived from an EMBL/GenBank/DDBJ whole genome shotgun (WGS) entry which is preliminary data.</text>
</comment>
<gene>
    <name evidence="1" type="ORF">AVEN_101514_1</name>
    <name evidence="2" type="ORF">AVEN_80844_1</name>
</gene>